<dbReference type="InterPro" id="IPR015500">
    <property type="entry name" value="Peptidase_S8_subtilisin-rel"/>
</dbReference>
<evidence type="ECO:0000256" key="1">
    <source>
        <dbReference type="ARBA" id="ARBA00011073"/>
    </source>
</evidence>
<dbReference type="PROSITE" id="PS51892">
    <property type="entry name" value="SUBTILASE"/>
    <property type="match status" value="1"/>
</dbReference>
<dbReference type="PANTHER" id="PTHR43806">
    <property type="entry name" value="PEPTIDASE S8"/>
    <property type="match status" value="1"/>
</dbReference>
<comment type="caution">
    <text evidence="5">Lacks conserved residue(s) required for the propagation of feature annotation.</text>
</comment>
<dbReference type="Gene3D" id="3.40.50.200">
    <property type="entry name" value="Peptidase S8/S53 domain"/>
    <property type="match status" value="1"/>
</dbReference>
<dbReference type="Pfam" id="PF00082">
    <property type="entry name" value="Peptidase_S8"/>
    <property type="match status" value="1"/>
</dbReference>
<feature type="transmembrane region" description="Helical" evidence="7">
    <location>
        <begin position="414"/>
        <end position="436"/>
    </location>
</feature>
<dbReference type="OrthoDB" id="9798386at2"/>
<evidence type="ECO:0000256" key="3">
    <source>
        <dbReference type="ARBA" id="ARBA00022801"/>
    </source>
</evidence>
<evidence type="ECO:0000256" key="7">
    <source>
        <dbReference type="SAM" id="Phobius"/>
    </source>
</evidence>
<dbReference type="SUPFAM" id="SSF52743">
    <property type="entry name" value="Subtilisin-like"/>
    <property type="match status" value="1"/>
</dbReference>
<evidence type="ECO:0000256" key="6">
    <source>
        <dbReference type="SAM" id="MobiDB-lite"/>
    </source>
</evidence>
<dbReference type="InterPro" id="IPR050131">
    <property type="entry name" value="Peptidase_S8_subtilisin-like"/>
</dbReference>
<keyword evidence="3" id="KW-0378">Hydrolase</keyword>
<keyword evidence="7" id="KW-1133">Transmembrane helix</keyword>
<feature type="domain" description="Peptidase S8/S53" evidence="9">
    <location>
        <begin position="64"/>
        <end position="343"/>
    </location>
</feature>
<comment type="caution">
    <text evidence="10">The sequence shown here is derived from an EMBL/GenBank/DDBJ whole genome shotgun (WGS) entry which is preliminary data.</text>
</comment>
<organism evidence="10 11">
    <name type="scientific">Trebonia kvetii</name>
    <dbReference type="NCBI Taxonomy" id="2480626"/>
    <lineage>
        <taxon>Bacteria</taxon>
        <taxon>Bacillati</taxon>
        <taxon>Actinomycetota</taxon>
        <taxon>Actinomycetes</taxon>
        <taxon>Streptosporangiales</taxon>
        <taxon>Treboniaceae</taxon>
        <taxon>Trebonia</taxon>
    </lineage>
</organism>
<evidence type="ECO:0000313" key="11">
    <source>
        <dbReference type="Proteomes" id="UP000460272"/>
    </source>
</evidence>
<keyword evidence="2" id="KW-0645">Protease</keyword>
<dbReference type="PRINTS" id="PR00723">
    <property type="entry name" value="SUBTILISIN"/>
</dbReference>
<dbReference type="InterPro" id="IPR000209">
    <property type="entry name" value="Peptidase_S8/S53_dom"/>
</dbReference>
<feature type="compositionally biased region" description="Pro residues" evidence="6">
    <location>
        <begin position="500"/>
        <end position="535"/>
    </location>
</feature>
<comment type="similarity">
    <text evidence="1 5">Belongs to the peptidase S8 family.</text>
</comment>
<evidence type="ECO:0000256" key="8">
    <source>
        <dbReference type="SAM" id="SignalP"/>
    </source>
</evidence>
<feature type="signal peptide" evidence="8">
    <location>
        <begin position="1"/>
        <end position="30"/>
    </location>
</feature>
<gene>
    <name evidence="10" type="ORF">EAS64_15025</name>
</gene>
<feature type="compositionally biased region" description="Low complexity" evidence="6">
    <location>
        <begin position="383"/>
        <end position="395"/>
    </location>
</feature>
<keyword evidence="8" id="KW-0732">Signal</keyword>
<keyword evidence="7" id="KW-0472">Membrane</keyword>
<dbReference type="AlphaFoldDB" id="A0A6P2BXH3"/>
<feature type="chain" id="PRO_5027019019" description="Peptidase S8/S53 domain-containing protein" evidence="8">
    <location>
        <begin position="31"/>
        <end position="582"/>
    </location>
</feature>
<protein>
    <recommendedName>
        <fullName evidence="9">Peptidase S8/S53 domain-containing protein</fullName>
    </recommendedName>
</protein>
<name>A0A6P2BXH3_9ACTN</name>
<sequence>MTHVARPLRGLPPVVAALAAIIATGLPAAAAGLPARAQTVNRTTQWWLAALHVPAAVRAAPAAGKGVTVAVLSTGVDLSHADLAGSVTAGPDLAATGRKQGSPYWGQEGTAVAGLIAGHGRGHGRTDGLTGVAPAARILSVQVTIEYDDPLTADATVARRLPAAIAAGIRYAVGHGASIIALPLDPGTLGSASTGDPAAAGGSAAERAAVRYALAHDVLLVAPAGDNGAGSDSVNYPAAYPGVIAVGATARDGSLAPFTNTRSYVALTAPGSGQTPGTAGTTGNPVAGLTVAAPGGGYQSLASTDMSAALTAGVAALIRSRYPRLGVAAVTRALERGATAPPGGAGRTTAAGRGHGRLDAAAAVAAAAAIFAKLPAPTPTPAATPAATPTQAAPAVTSRAIKSPADPGRLLRSLVVGLAVGAAVLIACLIAAIIVTRARRRRRLARSSGTATAARSGQRPGQARHARVQHALPAARSPHSGSWAAGGTHGRYFRGQRRPQAPPWPPAPPPDGPVPLPAPPVRPALPAAGPLPPWEESPAAFAVAPPEDQALPRTGSSTGPMYVWNPGETTGQFPAISGDEWE</sequence>
<evidence type="ECO:0000259" key="9">
    <source>
        <dbReference type="Pfam" id="PF00082"/>
    </source>
</evidence>
<proteinExistence type="inferred from homology"/>
<evidence type="ECO:0000256" key="5">
    <source>
        <dbReference type="PROSITE-ProRule" id="PRU01240"/>
    </source>
</evidence>
<dbReference type="GO" id="GO:0006508">
    <property type="term" value="P:proteolysis"/>
    <property type="evidence" value="ECO:0007669"/>
    <property type="project" value="UniProtKB-KW"/>
</dbReference>
<dbReference type="Proteomes" id="UP000460272">
    <property type="component" value="Unassembled WGS sequence"/>
</dbReference>
<dbReference type="EMBL" id="RPFW01000003">
    <property type="protein sequence ID" value="TVZ03774.1"/>
    <property type="molecule type" value="Genomic_DNA"/>
</dbReference>
<reference evidence="10 11" key="1">
    <citation type="submission" date="2018-11" db="EMBL/GenBank/DDBJ databases">
        <title>Trebonia kvetii gen.nov., sp.nov., a novel acidophilic actinobacterium, and proposal of the new actinobacterial family Treboniaceae fam. nov.</title>
        <authorList>
            <person name="Rapoport D."/>
            <person name="Sagova-Mareckova M."/>
            <person name="Sedlacek I."/>
            <person name="Provaznik J."/>
            <person name="Kralova S."/>
            <person name="Pavlinic D."/>
            <person name="Benes V."/>
            <person name="Kopecky J."/>
        </authorList>
    </citation>
    <scope>NUCLEOTIDE SEQUENCE [LARGE SCALE GENOMIC DNA]</scope>
    <source>
        <strain evidence="10 11">15Tr583</strain>
    </source>
</reference>
<evidence type="ECO:0000256" key="4">
    <source>
        <dbReference type="ARBA" id="ARBA00022825"/>
    </source>
</evidence>
<evidence type="ECO:0000256" key="2">
    <source>
        <dbReference type="ARBA" id="ARBA00022670"/>
    </source>
</evidence>
<feature type="region of interest" description="Disordered" evidence="6">
    <location>
        <begin position="444"/>
        <end position="582"/>
    </location>
</feature>
<evidence type="ECO:0000313" key="10">
    <source>
        <dbReference type="EMBL" id="TVZ03774.1"/>
    </source>
</evidence>
<dbReference type="InterPro" id="IPR036852">
    <property type="entry name" value="Peptidase_S8/S53_dom_sf"/>
</dbReference>
<dbReference type="PANTHER" id="PTHR43806:SF11">
    <property type="entry name" value="CEREVISIN-RELATED"/>
    <property type="match status" value="1"/>
</dbReference>
<keyword evidence="4" id="KW-0720">Serine protease</keyword>
<keyword evidence="11" id="KW-1185">Reference proteome</keyword>
<feature type="compositionally biased region" description="Low complexity" evidence="6">
    <location>
        <begin position="446"/>
        <end position="456"/>
    </location>
</feature>
<dbReference type="RefSeq" id="WP_145853645.1">
    <property type="nucleotide sequence ID" value="NZ_RPFW01000003.1"/>
</dbReference>
<feature type="region of interest" description="Disordered" evidence="6">
    <location>
        <begin position="379"/>
        <end position="400"/>
    </location>
</feature>
<dbReference type="GO" id="GO:0004252">
    <property type="term" value="F:serine-type endopeptidase activity"/>
    <property type="evidence" value="ECO:0007669"/>
    <property type="project" value="InterPro"/>
</dbReference>
<accession>A0A6P2BXH3</accession>
<keyword evidence="7" id="KW-0812">Transmembrane</keyword>